<comment type="similarity">
    <text evidence="2">Belongs to the FtsK/SpoIIIE/SftA family.</text>
</comment>
<keyword evidence="12 16" id="KW-0472">Membrane</keyword>
<evidence type="ECO:0000259" key="17">
    <source>
        <dbReference type="PROSITE" id="PS50901"/>
    </source>
</evidence>
<dbReference type="Gene3D" id="3.30.980.40">
    <property type="match status" value="1"/>
</dbReference>
<keyword evidence="5" id="KW-0132">Cell division</keyword>
<keyword evidence="13" id="KW-0131">Cell cycle</keyword>
<evidence type="ECO:0000256" key="11">
    <source>
        <dbReference type="ARBA" id="ARBA00023125"/>
    </source>
</evidence>
<dbReference type="FunFam" id="3.30.980.40:FF:000001">
    <property type="entry name" value="DNA translocase FtsK"/>
    <property type="match status" value="1"/>
</dbReference>
<evidence type="ECO:0000256" key="3">
    <source>
        <dbReference type="ARBA" id="ARBA00020887"/>
    </source>
</evidence>
<dbReference type="SUPFAM" id="SSF46785">
    <property type="entry name" value="Winged helix' DNA-binding domain"/>
    <property type="match status" value="1"/>
</dbReference>
<evidence type="ECO:0000256" key="16">
    <source>
        <dbReference type="SAM" id="Phobius"/>
    </source>
</evidence>
<evidence type="ECO:0000256" key="4">
    <source>
        <dbReference type="ARBA" id="ARBA00022475"/>
    </source>
</evidence>
<keyword evidence="9 14" id="KW-0067">ATP-binding</keyword>
<dbReference type="InterPro" id="IPR025199">
    <property type="entry name" value="FtsK_4TM"/>
</dbReference>
<protein>
    <recommendedName>
        <fullName evidence="3">DNA translocase FtsK</fullName>
    </recommendedName>
</protein>
<evidence type="ECO:0000256" key="13">
    <source>
        <dbReference type="ARBA" id="ARBA00023306"/>
    </source>
</evidence>
<dbReference type="Pfam" id="PF01580">
    <property type="entry name" value="FtsK_SpoIIIE"/>
    <property type="match status" value="1"/>
</dbReference>
<proteinExistence type="inferred from homology"/>
<dbReference type="Pfam" id="PF09397">
    <property type="entry name" value="FtsK_gamma"/>
    <property type="match status" value="1"/>
</dbReference>
<dbReference type="PANTHER" id="PTHR22683:SF41">
    <property type="entry name" value="DNA TRANSLOCASE FTSK"/>
    <property type="match status" value="1"/>
</dbReference>
<dbReference type="InterPro" id="IPR036388">
    <property type="entry name" value="WH-like_DNA-bd_sf"/>
</dbReference>
<feature type="region of interest" description="Disordered" evidence="15">
    <location>
        <begin position="1169"/>
        <end position="1190"/>
    </location>
</feature>
<dbReference type="GO" id="GO:0051301">
    <property type="term" value="P:cell division"/>
    <property type="evidence" value="ECO:0007669"/>
    <property type="project" value="UniProtKB-KW"/>
</dbReference>
<dbReference type="Gene3D" id="3.40.50.300">
    <property type="entry name" value="P-loop containing nucleotide triphosphate hydrolases"/>
    <property type="match status" value="1"/>
</dbReference>
<evidence type="ECO:0000256" key="14">
    <source>
        <dbReference type="PROSITE-ProRule" id="PRU00289"/>
    </source>
</evidence>
<dbReference type="PROSITE" id="PS50901">
    <property type="entry name" value="FTSK"/>
    <property type="match status" value="1"/>
</dbReference>
<dbReference type="SUPFAM" id="SSF52540">
    <property type="entry name" value="P-loop containing nucleoside triphosphate hydrolases"/>
    <property type="match status" value="1"/>
</dbReference>
<keyword evidence="7 14" id="KW-0547">Nucleotide-binding</keyword>
<comment type="subcellular location">
    <subcellularLocation>
        <location evidence="1">Cell membrane</location>
        <topology evidence="1">Multi-pass membrane protein</topology>
    </subcellularLocation>
</comment>
<comment type="caution">
    <text evidence="18">The sequence shown here is derived from an EMBL/GenBank/DDBJ whole genome shotgun (WGS) entry which is preliminary data.</text>
</comment>
<dbReference type="InterPro" id="IPR041027">
    <property type="entry name" value="FtsK_alpha"/>
</dbReference>
<name>A0AAI9HNA0_MORMO</name>
<evidence type="ECO:0000256" key="12">
    <source>
        <dbReference type="ARBA" id="ARBA00023136"/>
    </source>
</evidence>
<reference evidence="18" key="1">
    <citation type="submission" date="2024-02" db="EMBL/GenBank/DDBJ databases">
        <authorList>
            <consortium name="Clinical and Environmental Microbiology Branch: Whole genome sequencing antimicrobial resistance pathogens in the healthcare setting"/>
        </authorList>
    </citation>
    <scope>NUCLEOTIDE SEQUENCE</scope>
    <source>
        <strain evidence="18">2023KU-00017</strain>
    </source>
</reference>
<evidence type="ECO:0000256" key="10">
    <source>
        <dbReference type="ARBA" id="ARBA00022989"/>
    </source>
</evidence>
<evidence type="ECO:0000256" key="5">
    <source>
        <dbReference type="ARBA" id="ARBA00022618"/>
    </source>
</evidence>
<keyword evidence="8" id="KW-0159">Chromosome partition</keyword>
<dbReference type="InterPro" id="IPR027417">
    <property type="entry name" value="P-loop_NTPase"/>
</dbReference>
<feature type="transmembrane region" description="Helical" evidence="16">
    <location>
        <begin position="64"/>
        <end position="95"/>
    </location>
</feature>
<dbReference type="InterPro" id="IPR002543">
    <property type="entry name" value="FtsK_dom"/>
</dbReference>
<feature type="transmembrane region" description="Helical" evidence="16">
    <location>
        <begin position="165"/>
        <end position="184"/>
    </location>
</feature>
<dbReference type="Pfam" id="PF17854">
    <property type="entry name" value="FtsK_alpha"/>
    <property type="match status" value="1"/>
</dbReference>
<feature type="transmembrane region" description="Helical" evidence="16">
    <location>
        <begin position="116"/>
        <end position="134"/>
    </location>
</feature>
<dbReference type="Pfam" id="PF13491">
    <property type="entry name" value="FtsK_4TM"/>
    <property type="match status" value="1"/>
</dbReference>
<organism evidence="18">
    <name type="scientific">Morganella morganii</name>
    <name type="common">Proteus morganii</name>
    <dbReference type="NCBI Taxonomy" id="582"/>
    <lineage>
        <taxon>Bacteria</taxon>
        <taxon>Pseudomonadati</taxon>
        <taxon>Pseudomonadota</taxon>
        <taxon>Gammaproteobacteria</taxon>
        <taxon>Enterobacterales</taxon>
        <taxon>Morganellaceae</taxon>
        <taxon>Morganella</taxon>
    </lineage>
</organism>
<dbReference type="AlphaFoldDB" id="A0AAI9HNA0"/>
<keyword evidence="6 16" id="KW-0812">Transmembrane</keyword>
<accession>A0AAI9HNA0</accession>
<dbReference type="InterPro" id="IPR050206">
    <property type="entry name" value="FtsK/SpoIIIE/SftA"/>
</dbReference>
<keyword evidence="4" id="KW-1003">Cell membrane</keyword>
<feature type="transmembrane region" description="Helical" evidence="16">
    <location>
        <begin position="21"/>
        <end position="44"/>
    </location>
</feature>
<evidence type="ECO:0000256" key="6">
    <source>
        <dbReference type="ARBA" id="ARBA00022692"/>
    </source>
</evidence>
<feature type="binding site" evidence="14">
    <location>
        <begin position="852"/>
        <end position="859"/>
    </location>
    <ligand>
        <name>ATP</name>
        <dbReference type="ChEBI" id="CHEBI:30616"/>
    </ligand>
</feature>
<dbReference type="FunFam" id="3.40.50.300:FF:000209">
    <property type="entry name" value="Cell division protein FtsK"/>
    <property type="match status" value="1"/>
</dbReference>
<dbReference type="GO" id="GO:0003677">
    <property type="term" value="F:DNA binding"/>
    <property type="evidence" value="ECO:0007669"/>
    <property type="project" value="UniProtKB-KW"/>
</dbReference>
<evidence type="ECO:0000256" key="2">
    <source>
        <dbReference type="ARBA" id="ARBA00006474"/>
    </source>
</evidence>
<gene>
    <name evidence="18" type="ORF">PN925_000208</name>
</gene>
<sequence length="1190" mass="130400">MSQEYTEDKHIKFRKISSGRRLLEAVLIVIGLCAVFLLVALLSFNPSDPSWSQTTWHEPVKNLAGSIGAWFADILFSAFGILAYTVPPLMILGCWSAFRSNENKDYVDFFSLSMRIIGGLTLILSSCALASLNVDDMQNFAAGGVIGSLFSSALMPWFNALGATLALLSLWAIGLMLLTGWSWITIAEKTGAAVLSPITFITNHSRDRYDDQYYDDREYDDEDEYYDDEETDEQAEHSSIPQTATAAALTAVAPDSEAQTQTAQYREYDDADDVLFSAPNAAELAHQAHYEDPADNSDPLLTPVQNLSAYPETAAEPVVRVVHAQEPAVQEHTAPAADEPEHYRFDVPDAYRTTVDLNAPLNVPDIQPEPEPEPEPAAPQWENPFAGSGRTEPVFTFDLPDVPDTGDNGSAHLSSAAAATAAAAFGAVQVKQGLGPELPRPNPVRLPTRRELYGIRIPSQRDAELERLRREQDEFAQLHQPEHQAAQTEPDEDDVLQARLRDEFMMQQRNRYGDDETDIPPAADPVQAVTEPEITSGTSSAFIPAAPAYQAPVSHHSFASAPPVADVHPAAEEDEDEQEAQRLQAQFMQMQQQRYNGQADAILSDLAELKAFSPVEDLVDPEPAEPLFIPTPVAAPAAEPAPVYSAPQTPAQSFEPVAAPQQNAAPVTSQEAQLQKQMEESLFHPFLVRNDQPLPKSTTPMPSLDLLASPPGTIEPVDEFAMEQTARLIEARLNDFRIKARVVGYEPGPVITRFELDLAPGVKASRISNLSRDLARSLSTVAVRVVEVIPGKPYVGLELPNEKRQTVYLREVLDCDEFRDTPSPLSVVLGKDISGQPVVADLGKMPHLLVAGTTGSGKSVGVNAMIISILYKAKPEDVRFIMIDPKMLELSVYEGIPHLLTQVVTDMKDAANALGWCVAEMERRYKLMSALGVRNLAGYNEKILMADDMGRPIPDPFWKPTDSMDTTCPVLKKEPYIVVMVDEFADLMMTAGKKVEEHIARLAQKARAAGIHLVLATQRPSVDVITGLIKANIPTRIAFTVSSKIDSRTILDQGGAESLLGNGDMLYLPQGANAPLRVHGAFVRDQEVHDVVNDWKARGRPEYIDNITRGGEDGEGGSSVSGEDLDPLFDQAVQFVTEKQRVSISGVQRQFRIGYNRAARIVEEMEEQGIVSEPGHNGNREVLAPSSNNF</sequence>
<keyword evidence="10 16" id="KW-1133">Transmembrane helix</keyword>
<dbReference type="SMART" id="SM00843">
    <property type="entry name" value="Ftsk_gamma"/>
    <property type="match status" value="1"/>
</dbReference>
<dbReference type="EMBL" id="ABKJEP030000002">
    <property type="protein sequence ID" value="EMO9454896.1"/>
    <property type="molecule type" value="Genomic_DNA"/>
</dbReference>
<dbReference type="Gene3D" id="1.10.10.10">
    <property type="entry name" value="Winged helix-like DNA-binding domain superfamily/Winged helix DNA-binding domain"/>
    <property type="match status" value="1"/>
</dbReference>
<evidence type="ECO:0000256" key="8">
    <source>
        <dbReference type="ARBA" id="ARBA00022829"/>
    </source>
</evidence>
<evidence type="ECO:0000256" key="7">
    <source>
        <dbReference type="ARBA" id="ARBA00022741"/>
    </source>
</evidence>
<dbReference type="PANTHER" id="PTHR22683">
    <property type="entry name" value="SPORULATION PROTEIN RELATED"/>
    <property type="match status" value="1"/>
</dbReference>
<evidence type="ECO:0000256" key="1">
    <source>
        <dbReference type="ARBA" id="ARBA00004651"/>
    </source>
</evidence>
<dbReference type="GO" id="GO:0007059">
    <property type="term" value="P:chromosome segregation"/>
    <property type="evidence" value="ECO:0007669"/>
    <property type="project" value="UniProtKB-KW"/>
</dbReference>
<dbReference type="GO" id="GO:0005524">
    <property type="term" value="F:ATP binding"/>
    <property type="evidence" value="ECO:0007669"/>
    <property type="project" value="UniProtKB-UniRule"/>
</dbReference>
<evidence type="ECO:0000256" key="9">
    <source>
        <dbReference type="ARBA" id="ARBA00022840"/>
    </source>
</evidence>
<dbReference type="InterPro" id="IPR018541">
    <property type="entry name" value="Ftsk_gamma"/>
</dbReference>
<dbReference type="InterPro" id="IPR036390">
    <property type="entry name" value="WH_DNA-bd_sf"/>
</dbReference>
<feature type="domain" description="FtsK" evidence="17">
    <location>
        <begin position="835"/>
        <end position="1048"/>
    </location>
</feature>
<dbReference type="CDD" id="cd01127">
    <property type="entry name" value="TrwB_TraG_TraD_VirD4"/>
    <property type="match status" value="1"/>
</dbReference>
<dbReference type="GO" id="GO:0005886">
    <property type="term" value="C:plasma membrane"/>
    <property type="evidence" value="ECO:0007669"/>
    <property type="project" value="UniProtKB-SubCell"/>
</dbReference>
<evidence type="ECO:0000256" key="15">
    <source>
        <dbReference type="SAM" id="MobiDB-lite"/>
    </source>
</evidence>
<evidence type="ECO:0000313" key="18">
    <source>
        <dbReference type="EMBL" id="EMO9454896.1"/>
    </source>
</evidence>
<keyword evidence="11" id="KW-0238">DNA-binding</keyword>
<feature type="transmembrane region" description="Helical" evidence="16">
    <location>
        <begin position="140"/>
        <end position="158"/>
    </location>
</feature>